<accession>A0A0M3DF36</accession>
<keyword evidence="2 3" id="KW-0378">Hydrolase</keyword>
<dbReference type="InterPro" id="IPR036412">
    <property type="entry name" value="HAD-like_sf"/>
</dbReference>
<comment type="similarity">
    <text evidence="1 3">Belongs to the 5'(3')-deoxyribonucleotidase family.</text>
</comment>
<dbReference type="EC" id="3.1.3.-" evidence="3"/>
<dbReference type="RefSeq" id="WP_021428469.1">
    <property type="nucleotide sequence ID" value="NZ_JBCLWQ010000002.1"/>
</dbReference>
<dbReference type="InterPro" id="IPR010708">
    <property type="entry name" value="5'(3')-deoxyribonucleotidase"/>
</dbReference>
<evidence type="ECO:0000256" key="2">
    <source>
        <dbReference type="ARBA" id="ARBA00022801"/>
    </source>
</evidence>
<dbReference type="Pfam" id="PF06941">
    <property type="entry name" value="NT5C"/>
    <property type="match status" value="1"/>
</dbReference>
<dbReference type="InterPro" id="IPR009206">
    <property type="entry name" value="Nucleotidase_putative"/>
</dbReference>
<dbReference type="PANTHER" id="PTHR35134:SF2">
    <property type="entry name" value="NUCLEOTIDASE YQFW-RELATED"/>
    <property type="match status" value="1"/>
</dbReference>
<dbReference type="InterPro" id="IPR023214">
    <property type="entry name" value="HAD_sf"/>
</dbReference>
<feature type="active site" description="Proton donor" evidence="4">
    <location>
        <position position="11"/>
    </location>
</feature>
<dbReference type="SUPFAM" id="SSF56784">
    <property type="entry name" value="HAD-like"/>
    <property type="match status" value="1"/>
</dbReference>
<comment type="caution">
    <text evidence="5">The sequence shown here is derived from an EMBL/GenBank/DDBJ whole genome shotgun (WGS) entry which is preliminary data.</text>
</comment>
<dbReference type="OrthoDB" id="2471595at2"/>
<dbReference type="GO" id="GO:0008253">
    <property type="term" value="F:5'-nucleotidase activity"/>
    <property type="evidence" value="ECO:0007669"/>
    <property type="project" value="InterPro"/>
</dbReference>
<dbReference type="PATRIC" id="fig|1629550.3.peg.2748"/>
<sequence>MGKLNICIDIDGTITNPYHFIPYLNDMYNKKITEEDCVTHKLEELYQVELDDLLQSFHTDFIHAYKEANVVDGAKEVIKELNENHNLYFVTARSEILKDITTGWLSDNDLGYIDVHLLGSDYKVSKAKELECNIFIEDNPSNAEQLASEGLTVLLLDNNYNKNIENENIIRVKNWDDIKAFILSLQ</sequence>
<dbReference type="GO" id="GO:0009264">
    <property type="term" value="P:deoxyribonucleotide catabolic process"/>
    <property type="evidence" value="ECO:0007669"/>
    <property type="project" value="InterPro"/>
</dbReference>
<evidence type="ECO:0000256" key="4">
    <source>
        <dbReference type="PIRSR" id="PIRSR610708-1"/>
    </source>
</evidence>
<feature type="active site" description="Nucleophile" evidence="4">
    <location>
        <position position="9"/>
    </location>
</feature>
<proteinExistence type="inferred from homology"/>
<name>A0A0M3DF36_9FIRM</name>
<dbReference type="AlphaFoldDB" id="A0A0M3DF36"/>
<dbReference type="EMBL" id="LBBT01000338">
    <property type="protein sequence ID" value="KKY00084.1"/>
    <property type="molecule type" value="Genomic_DNA"/>
</dbReference>
<evidence type="ECO:0000256" key="1">
    <source>
        <dbReference type="ARBA" id="ARBA00009589"/>
    </source>
</evidence>
<dbReference type="PIRSF" id="PIRSF021362">
    <property type="entry name" value="UCP021362_HAD"/>
    <property type="match status" value="1"/>
</dbReference>
<evidence type="ECO:0000313" key="6">
    <source>
        <dbReference type="Proteomes" id="UP000034407"/>
    </source>
</evidence>
<dbReference type="InterPro" id="IPR052419">
    <property type="entry name" value="5_3-deoxyribonucleotidase-like"/>
</dbReference>
<dbReference type="Gene3D" id="3.40.50.1000">
    <property type="entry name" value="HAD superfamily/HAD-like"/>
    <property type="match status" value="1"/>
</dbReference>
<reference evidence="5 6" key="1">
    <citation type="submission" date="2015-04" db="EMBL/GenBank/DDBJ databases">
        <title>Microcin producing Clostridium sp. JC272T.</title>
        <authorList>
            <person name="Jyothsna T."/>
            <person name="Sasikala C."/>
            <person name="Ramana C."/>
        </authorList>
    </citation>
    <scope>NUCLEOTIDE SEQUENCE [LARGE SCALE GENOMIC DNA]</scope>
    <source>
        <strain evidence="5 6">JC272</strain>
    </source>
</reference>
<evidence type="ECO:0000313" key="5">
    <source>
        <dbReference type="EMBL" id="KKY00084.1"/>
    </source>
</evidence>
<keyword evidence="6" id="KW-1185">Reference proteome</keyword>
<dbReference type="GeneID" id="67473883"/>
<dbReference type="PANTHER" id="PTHR35134">
    <property type="entry name" value="NUCLEOTIDASE YQFW-RELATED"/>
    <property type="match status" value="1"/>
</dbReference>
<evidence type="ECO:0000256" key="3">
    <source>
        <dbReference type="PIRNR" id="PIRNR021362"/>
    </source>
</evidence>
<protein>
    <recommendedName>
        <fullName evidence="3">Nucleotidase</fullName>
        <ecNumber evidence="3">3.1.3.-</ecNumber>
    </recommendedName>
</protein>
<dbReference type="Proteomes" id="UP000034407">
    <property type="component" value="Unassembled WGS sequence"/>
</dbReference>
<gene>
    <name evidence="5" type="ORF">VN21_16220</name>
</gene>
<organism evidence="5 6">
    <name type="scientific">Paraclostridium benzoelyticum</name>
    <dbReference type="NCBI Taxonomy" id="1629550"/>
    <lineage>
        <taxon>Bacteria</taxon>
        <taxon>Bacillati</taxon>
        <taxon>Bacillota</taxon>
        <taxon>Clostridia</taxon>
        <taxon>Peptostreptococcales</taxon>
        <taxon>Peptostreptococcaceae</taxon>
        <taxon>Paraclostridium</taxon>
    </lineage>
</organism>